<keyword evidence="2 7" id="KW-0238">DNA-binding</keyword>
<evidence type="ECO:0000313" key="7">
    <source>
        <dbReference type="EMBL" id="PQO30863.1"/>
    </source>
</evidence>
<dbReference type="EMBL" id="PUIB01000020">
    <property type="protein sequence ID" value="PQO30863.1"/>
    <property type="molecule type" value="Genomic_DNA"/>
</dbReference>
<dbReference type="InterPro" id="IPR011006">
    <property type="entry name" value="CheY-like_superfamily"/>
</dbReference>
<dbReference type="SMART" id="SM00448">
    <property type="entry name" value="REC"/>
    <property type="match status" value="1"/>
</dbReference>
<dbReference type="PROSITE" id="PS50110">
    <property type="entry name" value="RESPONSE_REGULATORY"/>
    <property type="match status" value="1"/>
</dbReference>
<name>A0A2S8FFB6_9BACT</name>
<dbReference type="Proteomes" id="UP000239388">
    <property type="component" value="Unassembled WGS sequence"/>
</dbReference>
<dbReference type="PROSITE" id="PS50043">
    <property type="entry name" value="HTH_LUXR_2"/>
    <property type="match status" value="1"/>
</dbReference>
<dbReference type="PANTHER" id="PTHR44688">
    <property type="entry name" value="DNA-BINDING TRANSCRIPTIONAL ACTIVATOR DEVR_DOSR"/>
    <property type="match status" value="1"/>
</dbReference>
<evidence type="ECO:0000256" key="3">
    <source>
        <dbReference type="ARBA" id="ARBA00023163"/>
    </source>
</evidence>
<dbReference type="PRINTS" id="PR00038">
    <property type="entry name" value="HTHLUXR"/>
</dbReference>
<feature type="domain" description="HTH luxR-type" evidence="5">
    <location>
        <begin position="136"/>
        <end position="201"/>
    </location>
</feature>
<dbReference type="SUPFAM" id="SSF52172">
    <property type="entry name" value="CheY-like"/>
    <property type="match status" value="1"/>
</dbReference>
<keyword evidence="1" id="KW-0805">Transcription regulation</keyword>
<dbReference type="CDD" id="cd06170">
    <property type="entry name" value="LuxR_C_like"/>
    <property type="match status" value="1"/>
</dbReference>
<keyword evidence="4" id="KW-0597">Phosphoprotein</keyword>
<evidence type="ECO:0000259" key="6">
    <source>
        <dbReference type="PROSITE" id="PS50110"/>
    </source>
</evidence>
<dbReference type="RefSeq" id="WP_105357200.1">
    <property type="nucleotide sequence ID" value="NZ_PUIB01000020.1"/>
</dbReference>
<dbReference type="InterPro" id="IPR000792">
    <property type="entry name" value="Tscrpt_reg_LuxR_C"/>
</dbReference>
<evidence type="ECO:0000259" key="5">
    <source>
        <dbReference type="PROSITE" id="PS50043"/>
    </source>
</evidence>
<dbReference type="GO" id="GO:0000160">
    <property type="term" value="P:phosphorelay signal transduction system"/>
    <property type="evidence" value="ECO:0007669"/>
    <property type="project" value="InterPro"/>
</dbReference>
<protein>
    <submittedName>
        <fullName evidence="7">DNA-binding response regulator</fullName>
    </submittedName>
</protein>
<organism evidence="7 8">
    <name type="scientific">Blastopirellula marina</name>
    <dbReference type="NCBI Taxonomy" id="124"/>
    <lineage>
        <taxon>Bacteria</taxon>
        <taxon>Pseudomonadati</taxon>
        <taxon>Planctomycetota</taxon>
        <taxon>Planctomycetia</taxon>
        <taxon>Pirellulales</taxon>
        <taxon>Pirellulaceae</taxon>
        <taxon>Blastopirellula</taxon>
    </lineage>
</organism>
<dbReference type="AlphaFoldDB" id="A0A2S8FFB6"/>
<sequence>MEDPKVVYVLDDDAEARASLATVVQSLGYPAVEFDSAESFLEQFDPASRGCVVSDVHMGGISGVELVQRLQERDLNLPVIVVTGFADIRLAVSAMQSGAITFLEKVGRPGEIAEAIQMAMAQEEVRHQEVAERDSYRQRIESLSADEREVLVRVLDGKPNKVIKKELDIGLRTAELRRANVMRKMGARSLAELVRMTLVAGIMTAAPIPEMCEMPVQQQQARAS</sequence>
<dbReference type="SMART" id="SM00421">
    <property type="entry name" value="HTH_LUXR"/>
    <property type="match status" value="1"/>
</dbReference>
<proteinExistence type="predicted"/>
<dbReference type="Gene3D" id="1.10.10.10">
    <property type="entry name" value="Winged helix-like DNA-binding domain superfamily/Winged helix DNA-binding domain"/>
    <property type="match status" value="1"/>
</dbReference>
<dbReference type="InterPro" id="IPR036388">
    <property type="entry name" value="WH-like_DNA-bd_sf"/>
</dbReference>
<gene>
    <name evidence="7" type="primary">fixJ</name>
    <name evidence="7" type="ORF">C5Y98_20960</name>
</gene>
<dbReference type="GO" id="GO:0006355">
    <property type="term" value="P:regulation of DNA-templated transcription"/>
    <property type="evidence" value="ECO:0007669"/>
    <property type="project" value="InterPro"/>
</dbReference>
<evidence type="ECO:0000256" key="4">
    <source>
        <dbReference type="PROSITE-ProRule" id="PRU00169"/>
    </source>
</evidence>
<dbReference type="OrthoDB" id="271936at2"/>
<dbReference type="GO" id="GO:0003677">
    <property type="term" value="F:DNA binding"/>
    <property type="evidence" value="ECO:0007669"/>
    <property type="project" value="UniProtKB-KW"/>
</dbReference>
<accession>A0A2S8FFB6</accession>
<feature type="domain" description="Response regulatory" evidence="6">
    <location>
        <begin position="6"/>
        <end position="120"/>
    </location>
</feature>
<evidence type="ECO:0000256" key="2">
    <source>
        <dbReference type="ARBA" id="ARBA00023125"/>
    </source>
</evidence>
<dbReference type="SUPFAM" id="SSF46894">
    <property type="entry name" value="C-terminal effector domain of the bipartite response regulators"/>
    <property type="match status" value="1"/>
</dbReference>
<keyword evidence="3" id="KW-0804">Transcription</keyword>
<dbReference type="PANTHER" id="PTHR44688:SF16">
    <property type="entry name" value="DNA-BINDING TRANSCRIPTIONAL ACTIVATOR DEVR_DOSR"/>
    <property type="match status" value="1"/>
</dbReference>
<dbReference type="Pfam" id="PF00196">
    <property type="entry name" value="GerE"/>
    <property type="match status" value="1"/>
</dbReference>
<dbReference type="Pfam" id="PF00072">
    <property type="entry name" value="Response_reg"/>
    <property type="match status" value="1"/>
</dbReference>
<evidence type="ECO:0000313" key="8">
    <source>
        <dbReference type="Proteomes" id="UP000239388"/>
    </source>
</evidence>
<dbReference type="Gene3D" id="3.40.50.2300">
    <property type="match status" value="1"/>
</dbReference>
<feature type="modified residue" description="4-aspartylphosphate" evidence="4">
    <location>
        <position position="55"/>
    </location>
</feature>
<comment type="caution">
    <text evidence="7">The sequence shown here is derived from an EMBL/GenBank/DDBJ whole genome shotgun (WGS) entry which is preliminary data.</text>
</comment>
<dbReference type="InterPro" id="IPR001789">
    <property type="entry name" value="Sig_transdc_resp-reg_receiver"/>
</dbReference>
<reference evidence="7 8" key="1">
    <citation type="submission" date="2018-02" db="EMBL/GenBank/DDBJ databases">
        <title>Comparative genomes isolates from brazilian mangrove.</title>
        <authorList>
            <person name="Araujo J.E."/>
            <person name="Taketani R.G."/>
            <person name="Silva M.C.P."/>
            <person name="Loureco M.V."/>
            <person name="Andreote F.D."/>
        </authorList>
    </citation>
    <scope>NUCLEOTIDE SEQUENCE [LARGE SCALE GENOMIC DNA]</scope>
    <source>
        <strain evidence="7 8">NAP PRIS-MGV</strain>
    </source>
</reference>
<dbReference type="InterPro" id="IPR016032">
    <property type="entry name" value="Sig_transdc_resp-reg_C-effctor"/>
</dbReference>
<evidence type="ECO:0000256" key="1">
    <source>
        <dbReference type="ARBA" id="ARBA00023015"/>
    </source>
</evidence>